<evidence type="ECO:0000256" key="9">
    <source>
        <dbReference type="SAM" id="MobiDB-lite"/>
    </source>
</evidence>
<keyword evidence="3 10" id="KW-0732">Signal</keyword>
<evidence type="ECO:0000256" key="10">
    <source>
        <dbReference type="SAM" id="SignalP"/>
    </source>
</evidence>
<dbReference type="Pfam" id="PF00263">
    <property type="entry name" value="Secretin"/>
    <property type="match status" value="1"/>
</dbReference>
<dbReference type="InterPro" id="IPR005644">
    <property type="entry name" value="NolW-like"/>
</dbReference>
<dbReference type="Gene3D" id="3.30.1370.130">
    <property type="match status" value="1"/>
</dbReference>
<proteinExistence type="inferred from homology"/>
<dbReference type="PATRIC" id="fig|1603606.3.peg.2320"/>
<dbReference type="SMART" id="SM00965">
    <property type="entry name" value="STN"/>
    <property type="match status" value="1"/>
</dbReference>
<dbReference type="OrthoDB" id="9775455at2"/>
<dbReference type="GO" id="GO:0009306">
    <property type="term" value="P:protein secretion"/>
    <property type="evidence" value="ECO:0007669"/>
    <property type="project" value="InterPro"/>
</dbReference>
<dbReference type="EMBL" id="CP010802">
    <property type="protein sequence ID" value="ALC16912.1"/>
    <property type="molecule type" value="Genomic_DNA"/>
</dbReference>
<dbReference type="PANTHER" id="PTHR30604:SF1">
    <property type="entry name" value="DNA UTILIZATION PROTEIN HOFQ"/>
    <property type="match status" value="1"/>
</dbReference>
<keyword evidence="13" id="KW-1185">Reference proteome</keyword>
<name>A0A0M4DIB2_9BACT</name>
<dbReference type="GO" id="GO:0009279">
    <property type="term" value="C:cell outer membrane"/>
    <property type="evidence" value="ECO:0007669"/>
    <property type="project" value="UniProtKB-SubCell"/>
</dbReference>
<dbReference type="Gene3D" id="2.60.40.3500">
    <property type="match status" value="2"/>
</dbReference>
<accession>A0A0M4DIB2</accession>
<organism evidence="12 13">
    <name type="scientific">Desulfuromonas soudanensis</name>
    <dbReference type="NCBI Taxonomy" id="1603606"/>
    <lineage>
        <taxon>Bacteria</taxon>
        <taxon>Pseudomonadati</taxon>
        <taxon>Thermodesulfobacteriota</taxon>
        <taxon>Desulfuromonadia</taxon>
        <taxon>Desulfuromonadales</taxon>
        <taxon>Desulfuromonadaceae</taxon>
        <taxon>Desulfuromonas</taxon>
    </lineage>
</organism>
<dbReference type="InterPro" id="IPR021731">
    <property type="entry name" value="AMIN_dom"/>
</dbReference>
<evidence type="ECO:0000256" key="5">
    <source>
        <dbReference type="ARBA" id="ARBA00023136"/>
    </source>
</evidence>
<evidence type="ECO:0000313" key="13">
    <source>
        <dbReference type="Proteomes" id="UP000057158"/>
    </source>
</evidence>
<keyword evidence="5" id="KW-0472">Membrane</keyword>
<evidence type="ECO:0000256" key="1">
    <source>
        <dbReference type="ARBA" id="ARBA00004370"/>
    </source>
</evidence>
<dbReference type="KEGG" id="des:DSOUD_2147"/>
<feature type="domain" description="Secretin/TonB short N-terminal" evidence="11">
    <location>
        <begin position="539"/>
        <end position="587"/>
    </location>
</feature>
<sequence>MRHAHCKKSGFGLRGFLLAGLLTLFALLTPPAARAQEVVGGDKDNRIVEASIEQENGTAVARIRTEKPVGYRYTVYDSFDPVRVVIDFPGMDISGVDTLIKSDDPVVKEIRISSFELTSGKLGRVELVLTDSAAYEVDISNNEFLVVFAAPSQETAAPDAVTVQTATEVQPEPSVVDAETPSAVESPMMGDESGSLQVTAESVETVEGDSAGLMPSARFVEDVTLGRGQAIVSTDGRIEKFKYFNLSAPPRLVLDIFGVKPRFKTRSFSGTGGFKQARVGSYPDKTRFVFDAEGKTVPKHEVVQENNRILLSWGDRQPAATPAAALPAAGKVVVQNLDFSTENGKSIFTIELSGNTSYSTPTEADHIIRFGVDNASITRSQRRVIDASAFPSAVKLITPYTVQEKGVQQVRFAVELKGSVPYSLERKGDNLQLVVEDGAFAEAPVPALEQQGVLVLNPPPVEEPTASRTKVPGSDGNLGETTRFSAPGEGGGTARRDEPVRAPVSTQGGGDYVGQKISLVFDDADIRKILQLIADVSNQNIIASDDVTGTITLRLIDVPWDQALALVLEIKGLGMLSEGNVMRILPIEKIRAMDEAKLTASRTKEKLEDLYTEVIEVSYTDLDNVVGPAKELLTERGKITADNRNKQVIVTDVASVIVEIRKLVKILDTPERQVLIEARIVEASSTFGRDLGVNWRVNNDNNPGDLPSNAADFSGGGGFLLTPSIASSGLAGGITFGQIGIDSTVLDLRISALETSGNGKVISRPRVTTLNGEEATISQGTQIPYQTVSEKGTTTEFKSAELSLKVTPVINPDGSVILEIDASNSSIGSTVATGAGSAPAIDTKNAKTKLLVMDGETTVIGGIFVESENFGEAGIPFLRKIPILGRLFRSNSQSSTRSELLIFITPRIVN</sequence>
<dbReference type="InterPro" id="IPR051808">
    <property type="entry name" value="Type_IV_pilus_biogenesis"/>
</dbReference>
<protein>
    <submittedName>
        <fullName evidence="12">Type IV pilus secretin PilQ</fullName>
    </submittedName>
</protein>
<evidence type="ECO:0000256" key="6">
    <source>
        <dbReference type="ARBA" id="ARBA00023237"/>
    </source>
</evidence>
<dbReference type="Pfam" id="PF11741">
    <property type="entry name" value="AMIN"/>
    <property type="match status" value="1"/>
</dbReference>
<dbReference type="InterPro" id="IPR001775">
    <property type="entry name" value="GspD/PilQ"/>
</dbReference>
<evidence type="ECO:0000256" key="3">
    <source>
        <dbReference type="ARBA" id="ARBA00022729"/>
    </source>
</evidence>
<dbReference type="NCBIfam" id="TIGR02515">
    <property type="entry name" value="IV_pilus_PilQ"/>
    <property type="match status" value="1"/>
</dbReference>
<evidence type="ECO:0000256" key="4">
    <source>
        <dbReference type="ARBA" id="ARBA00022927"/>
    </source>
</evidence>
<dbReference type="InterPro" id="IPR011662">
    <property type="entry name" value="Secretin/TonB_short_N"/>
</dbReference>
<dbReference type="Pfam" id="PF03958">
    <property type="entry name" value="Secretin_N"/>
    <property type="match status" value="1"/>
</dbReference>
<dbReference type="AlphaFoldDB" id="A0A0M4DIB2"/>
<dbReference type="InterPro" id="IPR013355">
    <property type="entry name" value="Pilus_4_PilQ"/>
</dbReference>
<keyword evidence="2 8" id="KW-0813">Transport</keyword>
<keyword evidence="4" id="KW-0653">Protein transport</keyword>
<evidence type="ECO:0000256" key="2">
    <source>
        <dbReference type="ARBA" id="ARBA00022448"/>
    </source>
</evidence>
<dbReference type="Gene3D" id="3.30.1370.120">
    <property type="match status" value="1"/>
</dbReference>
<comment type="subcellular location">
    <subcellularLocation>
        <location evidence="8">Cell outer membrane</location>
    </subcellularLocation>
    <subcellularLocation>
        <location evidence="1">Membrane</location>
    </subcellularLocation>
</comment>
<dbReference type="STRING" id="1603606.DSOUD_2147"/>
<comment type="similarity">
    <text evidence="7">Belongs to the bacterial secretin family.</text>
</comment>
<dbReference type="InterPro" id="IPR038591">
    <property type="entry name" value="NolW-like_sf"/>
</dbReference>
<evidence type="ECO:0000256" key="8">
    <source>
        <dbReference type="RuleBase" id="RU004004"/>
    </source>
</evidence>
<dbReference type="RefSeq" id="WP_053550964.1">
    <property type="nucleotide sequence ID" value="NZ_CP010802.1"/>
</dbReference>
<evidence type="ECO:0000256" key="7">
    <source>
        <dbReference type="RuleBase" id="RU004003"/>
    </source>
</evidence>
<dbReference type="PANTHER" id="PTHR30604">
    <property type="entry name" value="PROTEIN TRANSPORT PROTEIN HOFQ"/>
    <property type="match status" value="1"/>
</dbReference>
<dbReference type="PRINTS" id="PR00811">
    <property type="entry name" value="BCTERIALGSPD"/>
</dbReference>
<evidence type="ECO:0000259" key="11">
    <source>
        <dbReference type="SMART" id="SM00965"/>
    </source>
</evidence>
<dbReference type="Proteomes" id="UP000057158">
    <property type="component" value="Chromosome"/>
</dbReference>
<feature type="chain" id="PRO_5005792337" evidence="10">
    <location>
        <begin position="36"/>
        <end position="910"/>
    </location>
</feature>
<feature type="region of interest" description="Disordered" evidence="9">
    <location>
        <begin position="457"/>
        <end position="507"/>
    </location>
</feature>
<evidence type="ECO:0000313" key="12">
    <source>
        <dbReference type="EMBL" id="ALC16912.1"/>
    </source>
</evidence>
<feature type="signal peptide" evidence="10">
    <location>
        <begin position="1"/>
        <end position="35"/>
    </location>
</feature>
<gene>
    <name evidence="12" type="primary">pilQ</name>
    <name evidence="12" type="ORF">DSOUD_2147</name>
</gene>
<dbReference type="InterPro" id="IPR004846">
    <property type="entry name" value="T2SS/T3SS_dom"/>
</dbReference>
<reference evidence="12 13" key="1">
    <citation type="submission" date="2015-07" db="EMBL/GenBank/DDBJ databases">
        <title>Isolation and Genomic Characterization of a Novel Halophilic Metal-Reducing Deltaproteobacterium from the Deep Subsurface.</title>
        <authorList>
            <person name="Badalamenti J.P."/>
            <person name="Summers Z.M."/>
            <person name="Gralnick J.A."/>
            <person name="Bond D.R."/>
        </authorList>
    </citation>
    <scope>NUCLEOTIDE SEQUENCE [LARGE SCALE GENOMIC DNA]</scope>
    <source>
        <strain evidence="12 13">WTL</strain>
    </source>
</reference>
<keyword evidence="6" id="KW-0998">Cell outer membrane</keyword>